<evidence type="ECO:0000313" key="1">
    <source>
        <dbReference type="EMBL" id="KAK0613227.1"/>
    </source>
</evidence>
<protein>
    <recommendedName>
        <fullName evidence="3">ER-bound oxygenase mpaB/mpaB'/Rubber oxygenase catalytic domain-containing protein</fullName>
    </recommendedName>
</protein>
<dbReference type="PANTHER" id="PTHR36124">
    <property type="match status" value="1"/>
</dbReference>
<proteinExistence type="predicted"/>
<evidence type="ECO:0000313" key="2">
    <source>
        <dbReference type="Proteomes" id="UP001175000"/>
    </source>
</evidence>
<accession>A0AA39WD72</accession>
<dbReference type="Proteomes" id="UP001175000">
    <property type="component" value="Unassembled WGS sequence"/>
</dbReference>
<keyword evidence="2" id="KW-1185">Reference proteome</keyword>
<dbReference type="AlphaFoldDB" id="A0AA39WD72"/>
<reference evidence="1" key="1">
    <citation type="submission" date="2023-06" db="EMBL/GenBank/DDBJ databases">
        <title>Genome-scale phylogeny and comparative genomics of the fungal order Sordariales.</title>
        <authorList>
            <consortium name="Lawrence Berkeley National Laboratory"/>
            <person name="Hensen N."/>
            <person name="Bonometti L."/>
            <person name="Westerberg I."/>
            <person name="Brannstrom I.O."/>
            <person name="Guillou S."/>
            <person name="Cros-Aarteil S."/>
            <person name="Calhoun S."/>
            <person name="Haridas S."/>
            <person name="Kuo A."/>
            <person name="Mondo S."/>
            <person name="Pangilinan J."/>
            <person name="Riley R."/>
            <person name="Labutti K."/>
            <person name="Andreopoulos B."/>
            <person name="Lipzen A."/>
            <person name="Chen C."/>
            <person name="Yanf M."/>
            <person name="Daum C."/>
            <person name="Ng V."/>
            <person name="Clum A."/>
            <person name="Steindorff A."/>
            <person name="Ohm R."/>
            <person name="Martin F."/>
            <person name="Silar P."/>
            <person name="Natvig D."/>
            <person name="Lalanne C."/>
            <person name="Gautier V."/>
            <person name="Ament-Velasquez S.L."/>
            <person name="Kruys A."/>
            <person name="Hutchinson M.I."/>
            <person name="Powell A.J."/>
            <person name="Barry K."/>
            <person name="Miller A.N."/>
            <person name="Grigoriev I.V."/>
            <person name="Debuchy R."/>
            <person name="Gladieux P."/>
            <person name="Thoren M.H."/>
            <person name="Johannesson H."/>
        </authorList>
    </citation>
    <scope>NUCLEOTIDE SEQUENCE</scope>
    <source>
        <strain evidence="1">CBS 606.72</strain>
    </source>
</reference>
<dbReference type="InterPro" id="IPR046366">
    <property type="entry name" value="MPAB"/>
</dbReference>
<organism evidence="1 2">
    <name type="scientific">Immersiella caudata</name>
    <dbReference type="NCBI Taxonomy" id="314043"/>
    <lineage>
        <taxon>Eukaryota</taxon>
        <taxon>Fungi</taxon>
        <taxon>Dikarya</taxon>
        <taxon>Ascomycota</taxon>
        <taxon>Pezizomycotina</taxon>
        <taxon>Sordariomycetes</taxon>
        <taxon>Sordariomycetidae</taxon>
        <taxon>Sordariales</taxon>
        <taxon>Lasiosphaeriaceae</taxon>
        <taxon>Immersiella</taxon>
    </lineage>
</organism>
<dbReference type="EMBL" id="JAULSU010000006">
    <property type="protein sequence ID" value="KAK0613227.1"/>
    <property type="molecule type" value="Genomic_DNA"/>
</dbReference>
<comment type="caution">
    <text evidence="1">The sequence shown here is derived from an EMBL/GenBank/DDBJ whole genome shotgun (WGS) entry which is preliminary data.</text>
</comment>
<dbReference type="GO" id="GO:0016491">
    <property type="term" value="F:oxidoreductase activity"/>
    <property type="evidence" value="ECO:0007669"/>
    <property type="project" value="InterPro"/>
</dbReference>
<dbReference type="PANTHER" id="PTHR36124:SF1">
    <property type="entry name" value="ER-BOUND OXYGENASE MPAB_MPAB'_RUBBER OXYGENASE CATALYTIC DOMAIN-CONTAINING PROTEIN"/>
    <property type="match status" value="1"/>
</dbReference>
<gene>
    <name evidence="1" type="ORF">B0T14DRAFT_539192</name>
</gene>
<name>A0AA39WD72_9PEZI</name>
<sequence>MMEVLNFSWPQWAIIASVYLIFVRTIRYRRRDMVTRRFPTREAMAAMTVEEASASLFSLPISLFLADHSSLFQTYGIPTISDLLMKTGQLSKPENASKRTADTGAVLSEVKSDPRGRGERRIQGLARMNYMHGLYRKSGKILDDDMLYTLSLLVVEPIKWVKRFDWRPLTDAEMCALGVYWKDTGDAMDISFVKLLPYMKGKPNDGLTWTQAIMAWSENYERETMVPAQSNKELGKHTLDILLRGTPGWMLGAVNHATSAVMETRLRKALMIGDPPQHYFAILDIFLGIRRFLLQHLSPPRPGWLRLEFVTDDQDPDPDTGKYHALHWNDYPWYVKPTFWNRWGPAALLTRLTGGVVPGDPAYLPGGYLAAELGPDSLHGKGEAEMERNRAELRERTRRRIAAGGCPMPFH</sequence>
<evidence type="ECO:0008006" key="3">
    <source>
        <dbReference type="Google" id="ProtNLM"/>
    </source>
</evidence>